<dbReference type="Proteomes" id="UP000558089">
    <property type="component" value="Unassembled WGS sequence"/>
</dbReference>
<accession>A0A850NF23</accession>
<organism evidence="2 3">
    <name type="scientific">Flagellimonas chongwuensis</name>
    <dbReference type="NCBI Taxonomy" id="2697365"/>
    <lineage>
        <taxon>Bacteria</taxon>
        <taxon>Pseudomonadati</taxon>
        <taxon>Bacteroidota</taxon>
        <taxon>Flavobacteriia</taxon>
        <taxon>Flavobacteriales</taxon>
        <taxon>Flavobacteriaceae</taxon>
        <taxon>Flagellimonas</taxon>
    </lineage>
</organism>
<name>A0A850NF23_9FLAO</name>
<dbReference type="InterPro" id="IPR036761">
    <property type="entry name" value="TTHA0802/YceI-like_sf"/>
</dbReference>
<dbReference type="EMBL" id="WYET01000007">
    <property type="protein sequence ID" value="NVN19453.1"/>
    <property type="molecule type" value="Genomic_DNA"/>
</dbReference>
<comment type="caution">
    <text evidence="2">The sequence shown here is derived from an EMBL/GenBank/DDBJ whole genome shotgun (WGS) entry which is preliminary data.</text>
</comment>
<sequence>MPHITKTIFFGLLFFIGLSFNDPERETKVRVAPESEVVISGTTNVNQFSCVYNLEELEMPIRLIYDEKTEHIVFKNAELKLVNDCFDCGGKAINKDFKELLKTERHPKVNLRLLYVDPPAANKGRVDVGLEIEIAGVKRTIETQLYCEQTKNIQVKGTLELKLSDFELEAPKKMLGMIKVDNEIKVNLAIQMSEI</sequence>
<dbReference type="AlphaFoldDB" id="A0A850NF23"/>
<dbReference type="InterPro" id="IPR007372">
    <property type="entry name" value="Lipid/polyisoprenoid-bd_YceI"/>
</dbReference>
<proteinExistence type="predicted"/>
<gene>
    <name evidence="2" type="ORF">GUA46_13975</name>
</gene>
<dbReference type="Gene3D" id="2.40.128.110">
    <property type="entry name" value="Lipid/polyisoprenoid-binding, YceI-like"/>
    <property type="match status" value="1"/>
</dbReference>
<evidence type="ECO:0000313" key="3">
    <source>
        <dbReference type="Proteomes" id="UP000558089"/>
    </source>
</evidence>
<protein>
    <recommendedName>
        <fullName evidence="1">Lipid/polyisoprenoid-binding YceI-like domain-containing protein</fullName>
    </recommendedName>
</protein>
<dbReference type="Pfam" id="PF04264">
    <property type="entry name" value="YceI"/>
    <property type="match status" value="1"/>
</dbReference>
<evidence type="ECO:0000259" key="1">
    <source>
        <dbReference type="Pfam" id="PF04264"/>
    </source>
</evidence>
<evidence type="ECO:0000313" key="2">
    <source>
        <dbReference type="EMBL" id="NVN19453.1"/>
    </source>
</evidence>
<keyword evidence="3" id="KW-1185">Reference proteome</keyword>
<feature type="domain" description="Lipid/polyisoprenoid-binding YceI-like" evidence="1">
    <location>
        <begin position="86"/>
        <end position="191"/>
    </location>
</feature>
<dbReference type="SUPFAM" id="SSF101874">
    <property type="entry name" value="YceI-like"/>
    <property type="match status" value="1"/>
</dbReference>
<reference evidence="2 3" key="1">
    <citation type="submission" date="2020-01" db="EMBL/GenBank/DDBJ databases">
        <title>Draft Genome Analysis of Muricauda sp. HICW Isolated from coastal seawater of PR China.</title>
        <authorList>
            <person name="Chen M.-X."/>
        </authorList>
    </citation>
    <scope>NUCLEOTIDE SEQUENCE [LARGE SCALE GENOMIC DNA]</scope>
    <source>
        <strain evidence="2 3">HICW</strain>
    </source>
</reference>
<dbReference type="RefSeq" id="WP_176621011.1">
    <property type="nucleotide sequence ID" value="NZ_WYET01000007.1"/>
</dbReference>